<comment type="caution">
    <text evidence="3">The sequence shown here is derived from an EMBL/GenBank/DDBJ whole genome shotgun (WGS) entry which is preliminary data.</text>
</comment>
<protein>
    <recommendedName>
        <fullName evidence="2">Alpha/beta hydrolase fold-3 domain-containing protein</fullName>
    </recommendedName>
</protein>
<evidence type="ECO:0000313" key="3">
    <source>
        <dbReference type="EMBL" id="KAG5989080.1"/>
    </source>
</evidence>
<dbReference type="Proteomes" id="UP000748025">
    <property type="component" value="Unassembled WGS sequence"/>
</dbReference>
<sequence>MSPPRLSVLETLDLFAALGAVLLSACWALLSGLRRGPDDEPSLYLHVAYAATRKMVARCSTAQLQFLFPNTSVTYQQQAKAMQMTSCVVELPHGARGNWIGDPDAKHVLVWYHGGGFNMSAMDGHFKFFMRFIKSRPRTKPSLSIFFPEYSLAPAARYPTQLTQAVEALRYLVTTTGRRPSSIILGGDSAGGNLVAGVLSHLTHRHEDMGELTLTEPLAAAVMIAPWMVVNEPDAKLAGYSGGDVVSGDSLGTWARNYLGGADPDYYTNAARAPAEWFGGFPVRKILVMAGQHEYLLPSIDAFVKALQAGYGPVEFYVADKEAHDALFVNLVYYYHAPTGQGTKLVEWIEGVVSESA</sequence>
<proteinExistence type="predicted"/>
<organism evidence="3 4">
    <name type="scientific">Claviceps pusilla</name>
    <dbReference type="NCBI Taxonomy" id="123648"/>
    <lineage>
        <taxon>Eukaryota</taxon>
        <taxon>Fungi</taxon>
        <taxon>Dikarya</taxon>
        <taxon>Ascomycota</taxon>
        <taxon>Pezizomycotina</taxon>
        <taxon>Sordariomycetes</taxon>
        <taxon>Hypocreomycetidae</taxon>
        <taxon>Hypocreales</taxon>
        <taxon>Clavicipitaceae</taxon>
        <taxon>Claviceps</taxon>
    </lineage>
</organism>
<dbReference type="PANTHER" id="PTHR48081:SF21">
    <property type="entry name" value="LIPASE_THIOESTERASE FAMILY PROTEIN (AFU_ORTHOLOGUE AFUA_8G02590)"/>
    <property type="match status" value="1"/>
</dbReference>
<keyword evidence="4" id="KW-1185">Reference proteome</keyword>
<reference evidence="3" key="1">
    <citation type="journal article" date="2020" name="bioRxiv">
        <title>Whole genome comparisons of ergot fungi reveals the divergence and evolution of species within the genus Claviceps are the result of varying mechanisms driving genome evolution and host range expansion.</title>
        <authorList>
            <person name="Wyka S.A."/>
            <person name="Mondo S.J."/>
            <person name="Liu M."/>
            <person name="Dettman J."/>
            <person name="Nalam V."/>
            <person name="Broders K.D."/>
        </authorList>
    </citation>
    <scope>NUCLEOTIDE SEQUENCE</scope>
    <source>
        <strain evidence="3">CCC 602</strain>
    </source>
</reference>
<gene>
    <name evidence="3" type="ORF">E4U43_004571</name>
</gene>
<dbReference type="PROSITE" id="PS51257">
    <property type="entry name" value="PROKAR_LIPOPROTEIN"/>
    <property type="match status" value="1"/>
</dbReference>
<evidence type="ECO:0000259" key="2">
    <source>
        <dbReference type="Pfam" id="PF07859"/>
    </source>
</evidence>
<dbReference type="GO" id="GO:0016787">
    <property type="term" value="F:hydrolase activity"/>
    <property type="evidence" value="ECO:0007669"/>
    <property type="project" value="UniProtKB-KW"/>
</dbReference>
<keyword evidence="1" id="KW-0378">Hydrolase</keyword>
<accession>A0A9P7N5L9</accession>
<dbReference type="OrthoDB" id="2152029at2759"/>
<dbReference type="InterPro" id="IPR050300">
    <property type="entry name" value="GDXG_lipolytic_enzyme"/>
</dbReference>
<dbReference type="EMBL" id="SRPW01002987">
    <property type="protein sequence ID" value="KAG5989080.1"/>
    <property type="molecule type" value="Genomic_DNA"/>
</dbReference>
<evidence type="ECO:0000256" key="1">
    <source>
        <dbReference type="ARBA" id="ARBA00022801"/>
    </source>
</evidence>
<dbReference type="Gene3D" id="3.40.50.1820">
    <property type="entry name" value="alpha/beta hydrolase"/>
    <property type="match status" value="1"/>
</dbReference>
<dbReference type="SUPFAM" id="SSF53474">
    <property type="entry name" value="alpha/beta-Hydrolases"/>
    <property type="match status" value="1"/>
</dbReference>
<feature type="domain" description="Alpha/beta hydrolase fold-3" evidence="2">
    <location>
        <begin position="109"/>
        <end position="326"/>
    </location>
</feature>
<dbReference type="PANTHER" id="PTHR48081">
    <property type="entry name" value="AB HYDROLASE SUPERFAMILY PROTEIN C4A8.06C"/>
    <property type="match status" value="1"/>
</dbReference>
<dbReference type="InterPro" id="IPR029058">
    <property type="entry name" value="AB_hydrolase_fold"/>
</dbReference>
<dbReference type="Pfam" id="PF07859">
    <property type="entry name" value="Abhydrolase_3"/>
    <property type="match status" value="1"/>
</dbReference>
<name>A0A9P7N5L9_9HYPO</name>
<evidence type="ECO:0000313" key="4">
    <source>
        <dbReference type="Proteomes" id="UP000748025"/>
    </source>
</evidence>
<dbReference type="AlphaFoldDB" id="A0A9P7N5L9"/>
<dbReference type="InterPro" id="IPR013094">
    <property type="entry name" value="AB_hydrolase_3"/>
</dbReference>